<reference evidence="2 3" key="2">
    <citation type="submission" date="2013-11" db="EMBL/GenBank/DDBJ databases">
        <title>The Genome Sequence of Phytophthora parasitica CJ05E6.</title>
        <authorList>
            <consortium name="The Broad Institute Genomics Platform"/>
            <person name="Russ C."/>
            <person name="Tyler B."/>
            <person name="Panabieres F."/>
            <person name="Shan W."/>
            <person name="Tripathy S."/>
            <person name="Grunwald N."/>
            <person name="Machado M."/>
            <person name="Johnson C.S."/>
            <person name="Arredondo F."/>
            <person name="Hong C."/>
            <person name="Coffey M."/>
            <person name="Young S.K."/>
            <person name="Zeng Q."/>
            <person name="Gargeya S."/>
            <person name="Fitzgerald M."/>
            <person name="Abouelleil A."/>
            <person name="Alvarado L."/>
            <person name="Chapman S.B."/>
            <person name="Gainer-Dewar J."/>
            <person name="Goldberg J."/>
            <person name="Griggs A."/>
            <person name="Gujja S."/>
            <person name="Hansen M."/>
            <person name="Howarth C."/>
            <person name="Imamovic A."/>
            <person name="Ireland A."/>
            <person name="Larimer J."/>
            <person name="McCowan C."/>
            <person name="Murphy C."/>
            <person name="Pearson M."/>
            <person name="Poon T.W."/>
            <person name="Priest M."/>
            <person name="Roberts A."/>
            <person name="Saif S."/>
            <person name="Shea T."/>
            <person name="Sykes S."/>
            <person name="Wortman J."/>
            <person name="Nusbaum C."/>
            <person name="Birren B."/>
        </authorList>
    </citation>
    <scope>NUCLEOTIDE SEQUENCE [LARGE SCALE GENOMIC DNA]</scope>
    <source>
        <strain evidence="2 3">CJ05E6</strain>
    </source>
</reference>
<proteinExistence type="predicted"/>
<dbReference type="Proteomes" id="UP000053236">
    <property type="component" value="Unassembled WGS sequence"/>
</dbReference>
<gene>
    <name evidence="1" type="ORF">L915_00752</name>
    <name evidence="2" type="ORF">L916_00744</name>
</gene>
<evidence type="ECO:0000313" key="1">
    <source>
        <dbReference type="EMBL" id="ETK96570.1"/>
    </source>
</evidence>
<feature type="non-terminal residue" evidence="2">
    <location>
        <position position="1"/>
    </location>
</feature>
<organism evidence="2 3">
    <name type="scientific">Phytophthora nicotianae</name>
    <name type="common">Potato buckeye rot agent</name>
    <name type="synonym">Phytophthora parasitica</name>
    <dbReference type="NCBI Taxonomy" id="4792"/>
    <lineage>
        <taxon>Eukaryota</taxon>
        <taxon>Sar</taxon>
        <taxon>Stramenopiles</taxon>
        <taxon>Oomycota</taxon>
        <taxon>Peronosporomycetes</taxon>
        <taxon>Peronosporales</taxon>
        <taxon>Peronosporaceae</taxon>
        <taxon>Phytophthora</taxon>
    </lineage>
</organism>
<protein>
    <submittedName>
        <fullName evidence="2">Uncharacterized protein</fullName>
    </submittedName>
</protein>
<dbReference type="Proteomes" id="UP000053864">
    <property type="component" value="Unassembled WGS sequence"/>
</dbReference>
<name>W2JU64_PHYNI</name>
<sequence>RAIAYGWSFWSELTVAPNQVKYLRAGKTRIGSGFELCRT</sequence>
<dbReference type="EMBL" id="KI670518">
    <property type="protein sequence ID" value="ETL49930.1"/>
    <property type="molecule type" value="Genomic_DNA"/>
</dbReference>
<reference evidence="1" key="1">
    <citation type="submission" date="2013-11" db="EMBL/GenBank/DDBJ databases">
        <title>The Genome Sequence of Phytophthora parasitica CJ02B3.</title>
        <authorList>
            <consortium name="The Broad Institute Genomics Platform"/>
            <person name="Russ C."/>
            <person name="Tyler B."/>
            <person name="Panabieres F."/>
            <person name="Shan W."/>
            <person name="Tripathy S."/>
            <person name="Grunwald N."/>
            <person name="Machado M."/>
            <person name="Johnson C.S."/>
            <person name="Arredondo F."/>
            <person name="Hong C."/>
            <person name="Coffey M."/>
            <person name="Young S.K."/>
            <person name="Zeng Q."/>
            <person name="Gargeya S."/>
            <person name="Fitzgerald M."/>
            <person name="Abouelleil A."/>
            <person name="Alvarado L."/>
            <person name="Chapman S.B."/>
            <person name="Gainer-Dewar J."/>
            <person name="Goldberg J."/>
            <person name="Griggs A."/>
            <person name="Gujja S."/>
            <person name="Hansen M."/>
            <person name="Howarth C."/>
            <person name="Imamovic A."/>
            <person name="Ireland A."/>
            <person name="Larimer J."/>
            <person name="McCowan C."/>
            <person name="Murphy C."/>
            <person name="Pearson M."/>
            <person name="Poon T.W."/>
            <person name="Priest M."/>
            <person name="Roberts A."/>
            <person name="Saif S."/>
            <person name="Shea T."/>
            <person name="Sykes S."/>
            <person name="Wortman J."/>
            <person name="Nusbaum C."/>
            <person name="Birren B."/>
        </authorList>
    </citation>
    <scope>NUCLEOTIDE SEQUENCE [LARGE SCALE GENOMIC DNA]</scope>
    <source>
        <strain evidence="1">CJ02B3</strain>
    </source>
</reference>
<evidence type="ECO:0000313" key="3">
    <source>
        <dbReference type="Proteomes" id="UP000053864"/>
    </source>
</evidence>
<dbReference type="AlphaFoldDB" id="W2JU64"/>
<evidence type="ECO:0000313" key="2">
    <source>
        <dbReference type="EMBL" id="ETL49930.1"/>
    </source>
</evidence>
<accession>W2JU64</accession>
<dbReference type="EMBL" id="KI684047">
    <property type="protein sequence ID" value="ETK96570.1"/>
    <property type="molecule type" value="Genomic_DNA"/>
</dbReference>